<dbReference type="SUPFAM" id="SSF53850">
    <property type="entry name" value="Periplasmic binding protein-like II"/>
    <property type="match status" value="1"/>
</dbReference>
<keyword evidence="5" id="KW-0175">Coiled coil</keyword>
<organism evidence="7 8">
    <name type="scientific">Paenibacillus oceani</name>
    <dbReference type="NCBI Taxonomy" id="2772510"/>
    <lineage>
        <taxon>Bacteria</taxon>
        <taxon>Bacillati</taxon>
        <taxon>Bacillota</taxon>
        <taxon>Bacilli</taxon>
        <taxon>Bacillales</taxon>
        <taxon>Paenibacillaceae</taxon>
        <taxon>Paenibacillus</taxon>
    </lineage>
</organism>
<dbReference type="GO" id="GO:0030313">
    <property type="term" value="C:cell envelope"/>
    <property type="evidence" value="ECO:0007669"/>
    <property type="project" value="UniProtKB-SubCell"/>
</dbReference>
<dbReference type="Gene3D" id="3.40.190.10">
    <property type="entry name" value="Periplasmic binding protein-like II"/>
    <property type="match status" value="1"/>
</dbReference>
<feature type="chain" id="PRO_5038788666" evidence="6">
    <location>
        <begin position="26"/>
        <end position="433"/>
    </location>
</feature>
<dbReference type="PROSITE" id="PS51257">
    <property type="entry name" value="PROKAR_LIPOPROTEIN"/>
    <property type="match status" value="1"/>
</dbReference>
<dbReference type="Proteomes" id="UP000639396">
    <property type="component" value="Unassembled WGS sequence"/>
</dbReference>
<comment type="similarity">
    <text evidence="2">Belongs to the bacterial solute-binding protein 1 family.</text>
</comment>
<keyword evidence="4 6" id="KW-0732">Signal</keyword>
<dbReference type="PANTHER" id="PTHR43649">
    <property type="entry name" value="ARABINOSE-BINDING PROTEIN-RELATED"/>
    <property type="match status" value="1"/>
</dbReference>
<reference evidence="7" key="1">
    <citation type="submission" date="2020-09" db="EMBL/GenBank/DDBJ databases">
        <title>A novel bacterium of genus Paenibacillus, isolated from South China Sea.</title>
        <authorList>
            <person name="Huang H."/>
            <person name="Mo K."/>
            <person name="Hu Y."/>
        </authorList>
    </citation>
    <scope>NUCLEOTIDE SEQUENCE</scope>
    <source>
        <strain evidence="7">IB182363</strain>
    </source>
</reference>
<feature type="coiled-coil region" evidence="5">
    <location>
        <begin position="403"/>
        <end position="430"/>
    </location>
</feature>
<evidence type="ECO:0000256" key="5">
    <source>
        <dbReference type="SAM" id="Coils"/>
    </source>
</evidence>
<comment type="subcellular location">
    <subcellularLocation>
        <location evidence="1">Cell envelope</location>
    </subcellularLocation>
</comment>
<keyword evidence="8" id="KW-1185">Reference proteome</keyword>
<evidence type="ECO:0000256" key="3">
    <source>
        <dbReference type="ARBA" id="ARBA00022448"/>
    </source>
</evidence>
<evidence type="ECO:0000256" key="4">
    <source>
        <dbReference type="ARBA" id="ARBA00022729"/>
    </source>
</evidence>
<dbReference type="InterPro" id="IPR006059">
    <property type="entry name" value="SBP"/>
</dbReference>
<dbReference type="RefSeq" id="WP_190929653.1">
    <property type="nucleotide sequence ID" value="NZ_JACXJA010000026.1"/>
</dbReference>
<evidence type="ECO:0000256" key="2">
    <source>
        <dbReference type="ARBA" id="ARBA00008520"/>
    </source>
</evidence>
<sequence length="433" mass="48057">MKINFKNTILVMICLLILLSGCSSNGKKPDSSSGSPDPSAGYKGGPVELVVHGSGITDVLFEQVIVPVISAKYPEIKLKLVKGNLQELIASGVKPDLISTAGISLLDMVRLDIPSDLSPLIKQFNVDLTRIEPVIVEEMKEIGGRLEKEGSILGMPFWMSYGATIYNKDLFDKFGYPYPDNVLSWDDILDYTKKMTRDEGGIQYIGGTIWSSVNMFKQYGAPYVNSKNEPYLTSDAHAQVARLFEKFFDIPSYIKGNTYIHSSFFDKGNIAVYPGWISGMATALAKPPAFQWDLTSFPVYKERPGMGAPVDYLVLMISKTSKHKDAAFYVINELLKDEVQAKVNQVGSWMTVLKDVQIKQSYAKELNVFAGKNLKAVFGVAPTPNPPYTEYRVEVTQAMNDSAKKMALEKLDINTALRKAEEEAVQLIKNNPK</sequence>
<proteinExistence type="inferred from homology"/>
<evidence type="ECO:0000313" key="8">
    <source>
        <dbReference type="Proteomes" id="UP000639396"/>
    </source>
</evidence>
<comment type="caution">
    <text evidence="7">The sequence shown here is derived from an EMBL/GenBank/DDBJ whole genome shotgun (WGS) entry which is preliminary data.</text>
</comment>
<dbReference type="AlphaFoldDB" id="A0A927CDM9"/>
<evidence type="ECO:0000256" key="6">
    <source>
        <dbReference type="SAM" id="SignalP"/>
    </source>
</evidence>
<keyword evidence="3" id="KW-0813">Transport</keyword>
<feature type="signal peptide" evidence="6">
    <location>
        <begin position="1"/>
        <end position="25"/>
    </location>
</feature>
<evidence type="ECO:0000313" key="7">
    <source>
        <dbReference type="EMBL" id="MBD2864026.1"/>
    </source>
</evidence>
<dbReference type="InterPro" id="IPR050490">
    <property type="entry name" value="Bact_solute-bd_prot1"/>
</dbReference>
<dbReference type="Pfam" id="PF01547">
    <property type="entry name" value="SBP_bac_1"/>
    <property type="match status" value="1"/>
</dbReference>
<evidence type="ECO:0000256" key="1">
    <source>
        <dbReference type="ARBA" id="ARBA00004196"/>
    </source>
</evidence>
<name>A0A927CDM9_9BACL</name>
<protein>
    <submittedName>
        <fullName evidence="7">Extracellular solute-binding protein</fullName>
    </submittedName>
</protein>
<dbReference type="EMBL" id="JACXJA010000026">
    <property type="protein sequence ID" value="MBD2864026.1"/>
    <property type="molecule type" value="Genomic_DNA"/>
</dbReference>
<accession>A0A927CDM9</accession>
<dbReference type="PANTHER" id="PTHR43649:SF31">
    <property type="entry name" value="SN-GLYCEROL-3-PHOSPHATE-BINDING PERIPLASMIC PROTEIN UGPB"/>
    <property type="match status" value="1"/>
</dbReference>
<gene>
    <name evidence="7" type="ORF">IDH45_18735</name>
</gene>